<reference evidence="1 2" key="1">
    <citation type="journal article" date="2020" name="Microorganisms">
        <title>Osmotic Adaptation and Compatible Solute Biosynthesis of Phototrophic Bacteria as Revealed from Genome Analyses.</title>
        <authorList>
            <person name="Imhoff J.F."/>
            <person name="Rahn T."/>
            <person name="Kunzel S."/>
            <person name="Keller A."/>
            <person name="Neulinger S.C."/>
        </authorList>
    </citation>
    <scope>NUCLEOTIDE SEQUENCE [LARGE SCALE GENOMIC DNA]</scope>
    <source>
        <strain evidence="1 2">DSM 25653</strain>
    </source>
</reference>
<organism evidence="1 2">
    <name type="scientific">Lamprobacter modestohalophilus</name>
    <dbReference type="NCBI Taxonomy" id="1064514"/>
    <lineage>
        <taxon>Bacteria</taxon>
        <taxon>Pseudomonadati</taxon>
        <taxon>Pseudomonadota</taxon>
        <taxon>Gammaproteobacteria</taxon>
        <taxon>Chromatiales</taxon>
        <taxon>Chromatiaceae</taxon>
        <taxon>Lamprobacter</taxon>
    </lineage>
</organism>
<evidence type="ECO:0000313" key="2">
    <source>
        <dbReference type="Proteomes" id="UP001138768"/>
    </source>
</evidence>
<comment type="caution">
    <text evidence="1">The sequence shown here is derived from an EMBL/GenBank/DDBJ whole genome shotgun (WGS) entry which is preliminary data.</text>
</comment>
<protein>
    <submittedName>
        <fullName evidence="1">Uncharacterized protein</fullName>
    </submittedName>
</protein>
<keyword evidence="2" id="KW-1185">Reference proteome</keyword>
<dbReference type="EMBL" id="NRRY01000004">
    <property type="protein sequence ID" value="MBK1617759.1"/>
    <property type="molecule type" value="Genomic_DNA"/>
</dbReference>
<name>A0A9X1B3A5_9GAMM</name>
<sequence length="70" mass="7621">MRCGAIIGNETVDRCFLVESVSLSSNSKSGMAARSLLREVFREDTAPAKAKHAAGERLGVVFNGVQRRLR</sequence>
<proteinExistence type="predicted"/>
<accession>A0A9X1B3A5</accession>
<dbReference type="AlphaFoldDB" id="A0A9X1B3A5"/>
<gene>
    <name evidence="1" type="ORF">CKO42_04675</name>
</gene>
<evidence type="ECO:0000313" key="1">
    <source>
        <dbReference type="EMBL" id="MBK1617759.1"/>
    </source>
</evidence>
<dbReference type="Proteomes" id="UP001138768">
    <property type="component" value="Unassembled WGS sequence"/>
</dbReference>